<dbReference type="CDD" id="cd02588">
    <property type="entry name" value="HAD_L2-DEX"/>
    <property type="match status" value="1"/>
</dbReference>
<dbReference type="Pfam" id="PF00702">
    <property type="entry name" value="Hydrolase"/>
    <property type="match status" value="1"/>
</dbReference>
<dbReference type="InterPro" id="IPR036412">
    <property type="entry name" value="HAD-like_sf"/>
</dbReference>
<protein>
    <submittedName>
        <fullName evidence="3">Haloacid dehalogenase type II</fullName>
    </submittedName>
</protein>
<dbReference type="PANTHER" id="PTHR43316">
    <property type="entry name" value="HYDROLASE, HALOACID DELAHOGENASE-RELATED"/>
    <property type="match status" value="1"/>
</dbReference>
<dbReference type="PANTHER" id="PTHR43316:SF3">
    <property type="entry name" value="HALOACID DEHALOGENASE, TYPE II (AFU_ORTHOLOGUE AFUA_2G07750)-RELATED"/>
    <property type="match status" value="1"/>
</dbReference>
<gene>
    <name evidence="3" type="ORF">ACFFNX_22470</name>
</gene>
<dbReference type="Proteomes" id="UP001589627">
    <property type="component" value="Unassembled WGS sequence"/>
</dbReference>
<dbReference type="InterPro" id="IPR006439">
    <property type="entry name" value="HAD-SF_hydro_IA"/>
</dbReference>
<dbReference type="NCBIfam" id="TIGR01428">
    <property type="entry name" value="HAD_type_II"/>
    <property type="match status" value="1"/>
</dbReference>
<dbReference type="InterPro" id="IPR006328">
    <property type="entry name" value="2-HAD"/>
</dbReference>
<dbReference type="InterPro" id="IPR023198">
    <property type="entry name" value="PGP-like_dom2"/>
</dbReference>
<evidence type="ECO:0000313" key="3">
    <source>
        <dbReference type="EMBL" id="MFB9834954.1"/>
    </source>
</evidence>
<dbReference type="SFLD" id="SFLDG01129">
    <property type="entry name" value="C1.5:_HAD__Beta-PGM__Phosphata"/>
    <property type="match status" value="1"/>
</dbReference>
<dbReference type="EMBL" id="JBHLZP010000169">
    <property type="protein sequence ID" value="MFB9834954.1"/>
    <property type="molecule type" value="Genomic_DNA"/>
</dbReference>
<comment type="similarity">
    <text evidence="1">Belongs to the HAD-like hydrolase superfamily. S-2-haloalkanoic acid dehalogenase family.</text>
</comment>
<evidence type="ECO:0000256" key="2">
    <source>
        <dbReference type="ARBA" id="ARBA00022801"/>
    </source>
</evidence>
<reference evidence="3 4" key="1">
    <citation type="submission" date="2024-09" db="EMBL/GenBank/DDBJ databases">
        <authorList>
            <person name="Sun Q."/>
            <person name="Mori K."/>
        </authorList>
    </citation>
    <scope>NUCLEOTIDE SEQUENCE [LARGE SCALE GENOMIC DNA]</scope>
    <source>
        <strain evidence="3 4">TBRC 0563</strain>
    </source>
</reference>
<accession>A0ABV5YIR7</accession>
<evidence type="ECO:0000256" key="1">
    <source>
        <dbReference type="ARBA" id="ARBA00008106"/>
    </source>
</evidence>
<dbReference type="Gene3D" id="1.10.150.240">
    <property type="entry name" value="Putative phosphatase, domain 2"/>
    <property type="match status" value="1"/>
</dbReference>
<dbReference type="NCBIfam" id="TIGR01493">
    <property type="entry name" value="HAD-SF-IA-v2"/>
    <property type="match status" value="1"/>
</dbReference>
<dbReference type="Gene3D" id="3.40.50.1000">
    <property type="entry name" value="HAD superfamily/HAD-like"/>
    <property type="match status" value="1"/>
</dbReference>
<comment type="caution">
    <text evidence="3">The sequence shown here is derived from an EMBL/GenBank/DDBJ whole genome shotgun (WGS) entry which is preliminary data.</text>
</comment>
<keyword evidence="4" id="KW-1185">Reference proteome</keyword>
<dbReference type="PRINTS" id="PR00413">
    <property type="entry name" value="HADHALOGNASE"/>
</dbReference>
<organism evidence="3 4">
    <name type="scientific">Actinoallomurus acaciae</name>
    <dbReference type="NCBI Taxonomy" id="502577"/>
    <lineage>
        <taxon>Bacteria</taxon>
        <taxon>Bacillati</taxon>
        <taxon>Actinomycetota</taxon>
        <taxon>Actinomycetes</taxon>
        <taxon>Streptosporangiales</taxon>
        <taxon>Thermomonosporaceae</taxon>
        <taxon>Actinoallomurus</taxon>
    </lineage>
</organism>
<dbReference type="SFLD" id="SFLDS00003">
    <property type="entry name" value="Haloacid_Dehalogenase"/>
    <property type="match status" value="1"/>
</dbReference>
<evidence type="ECO:0000313" key="4">
    <source>
        <dbReference type="Proteomes" id="UP001589627"/>
    </source>
</evidence>
<dbReference type="InterPro" id="IPR023214">
    <property type="entry name" value="HAD_sf"/>
</dbReference>
<dbReference type="RefSeq" id="WP_378205523.1">
    <property type="nucleotide sequence ID" value="NZ_JBHLZP010000169.1"/>
</dbReference>
<name>A0ABV5YIR7_9ACTN</name>
<sequence length="224" mass="23919">MTKVIAFDVNETLLDLSSLDDAFEDLLGSAALRGQWFAQMLQLSFVGGLTGEYVDFTTAQHAALRMLAARDRRTIGADEADAIVHRMSSLPAHPEVSGALRRLRSTGLTLVALTNSLEEVAEAQLTNAGLREYFDDVISADSVKRLKPAPEPYRAVARAFDVDTSDVRLVAAHAWDVSGALAAGCKAAFVARPGMVPSPLGSRPDIVGADLSEVVDQIIAVDVQ</sequence>
<proteinExistence type="inferred from homology"/>
<keyword evidence="2" id="KW-0378">Hydrolase</keyword>
<dbReference type="SUPFAM" id="SSF56784">
    <property type="entry name" value="HAD-like"/>
    <property type="match status" value="1"/>
</dbReference>
<dbReference type="InterPro" id="IPR051540">
    <property type="entry name" value="S-2-haloacid_dehalogenase"/>
</dbReference>